<dbReference type="EMBL" id="CAJHUB010000764">
    <property type="protein sequence ID" value="CAD7688117.1"/>
    <property type="molecule type" value="Genomic_DNA"/>
</dbReference>
<sequence>MQCYSWICLVCSTIQEDLETLLALERANIVSKYHQACQAGSPWDLSLWKLTDHQGFLLPGMCPRPRAMKHCQETWRGDKWLTMLRKWGHYHHSE</sequence>
<gene>
    <name evidence="1" type="ORF">NYPRO_LOCUS20911</name>
</gene>
<accession>A0A811ZH11</accession>
<proteinExistence type="predicted"/>
<evidence type="ECO:0000313" key="1">
    <source>
        <dbReference type="EMBL" id="CAD7688117.1"/>
    </source>
</evidence>
<evidence type="ECO:0000313" key="2">
    <source>
        <dbReference type="Proteomes" id="UP000645828"/>
    </source>
</evidence>
<dbReference type="AlphaFoldDB" id="A0A811ZH11"/>
<name>A0A811ZH11_NYCPR</name>
<dbReference type="Proteomes" id="UP000645828">
    <property type="component" value="Unassembled WGS sequence"/>
</dbReference>
<reference evidence="1" key="1">
    <citation type="submission" date="2020-12" db="EMBL/GenBank/DDBJ databases">
        <authorList>
            <consortium name="Molecular Ecology Group"/>
        </authorList>
    </citation>
    <scope>NUCLEOTIDE SEQUENCE</scope>
    <source>
        <strain evidence="1">TBG_1078</strain>
    </source>
</reference>
<protein>
    <submittedName>
        <fullName evidence="1">(raccoon dog) hypothetical protein</fullName>
    </submittedName>
</protein>
<comment type="caution">
    <text evidence="1">The sequence shown here is derived from an EMBL/GenBank/DDBJ whole genome shotgun (WGS) entry which is preliminary data.</text>
</comment>
<keyword evidence="2" id="KW-1185">Reference proteome</keyword>
<organism evidence="1 2">
    <name type="scientific">Nyctereutes procyonoides</name>
    <name type="common">Raccoon dog</name>
    <name type="synonym">Canis procyonoides</name>
    <dbReference type="NCBI Taxonomy" id="34880"/>
    <lineage>
        <taxon>Eukaryota</taxon>
        <taxon>Metazoa</taxon>
        <taxon>Chordata</taxon>
        <taxon>Craniata</taxon>
        <taxon>Vertebrata</taxon>
        <taxon>Euteleostomi</taxon>
        <taxon>Mammalia</taxon>
        <taxon>Eutheria</taxon>
        <taxon>Laurasiatheria</taxon>
        <taxon>Carnivora</taxon>
        <taxon>Caniformia</taxon>
        <taxon>Canidae</taxon>
        <taxon>Nyctereutes</taxon>
    </lineage>
</organism>